<feature type="transmembrane region" description="Helical" evidence="1">
    <location>
        <begin position="63"/>
        <end position="80"/>
    </location>
</feature>
<comment type="caution">
    <text evidence="2">The sequence shown here is derived from an EMBL/GenBank/DDBJ whole genome shotgun (WGS) entry which is preliminary data.</text>
</comment>
<sequence>MDKKKETISSILIFLVLVAVGFAVNYYFEIVAGEFSYFSIGIIIVAPILISFAYSGLKYSNKWMIGAIVFSVILYIMYLIGAEWPIWTQMAVLACSCFYLIGMAYLKSKAEKEFGPVSE</sequence>
<feature type="transmembrane region" description="Helical" evidence="1">
    <location>
        <begin position="7"/>
        <end position="28"/>
    </location>
</feature>
<keyword evidence="3" id="KW-1185">Reference proteome</keyword>
<keyword evidence="1" id="KW-0472">Membrane</keyword>
<dbReference type="EMBL" id="SNYS01000010">
    <property type="protein sequence ID" value="TDQ67807.1"/>
    <property type="molecule type" value="Genomic_DNA"/>
</dbReference>
<evidence type="ECO:0000313" key="3">
    <source>
        <dbReference type="Proteomes" id="UP000294855"/>
    </source>
</evidence>
<keyword evidence="1" id="KW-0812">Transmembrane</keyword>
<proteinExistence type="predicted"/>
<name>A0A484F4U5_9EURY</name>
<evidence type="ECO:0000256" key="1">
    <source>
        <dbReference type="SAM" id="Phobius"/>
    </source>
</evidence>
<keyword evidence="1" id="KW-1133">Transmembrane helix</keyword>
<dbReference type="AlphaFoldDB" id="A0A484F4U5"/>
<feature type="transmembrane region" description="Helical" evidence="1">
    <location>
        <begin position="34"/>
        <end position="56"/>
    </location>
</feature>
<protein>
    <submittedName>
        <fullName evidence="2">Uncharacterized protein</fullName>
    </submittedName>
</protein>
<reference evidence="2 3" key="1">
    <citation type="submission" date="2019-03" db="EMBL/GenBank/DDBJ databases">
        <title>Genomic Encyclopedia of Type Strains, Phase IV (KMG-IV): sequencing the most valuable type-strain genomes for metagenomic binning, comparative biology and taxonomic classification.</title>
        <authorList>
            <person name="Goeker M."/>
        </authorList>
    </citation>
    <scope>NUCLEOTIDE SEQUENCE [LARGE SCALE GENOMIC DNA]</scope>
    <source>
        <strain evidence="2 3">DSM 13328</strain>
    </source>
</reference>
<dbReference type="Proteomes" id="UP000294855">
    <property type="component" value="Unassembled WGS sequence"/>
</dbReference>
<organism evidence="2 3">
    <name type="scientific">Methanimicrococcus blatticola</name>
    <dbReference type="NCBI Taxonomy" id="91560"/>
    <lineage>
        <taxon>Archaea</taxon>
        <taxon>Methanobacteriati</taxon>
        <taxon>Methanobacteriota</taxon>
        <taxon>Stenosarchaea group</taxon>
        <taxon>Methanomicrobia</taxon>
        <taxon>Methanosarcinales</taxon>
        <taxon>Methanosarcinaceae</taxon>
        <taxon>Methanimicrococcus</taxon>
    </lineage>
</organism>
<dbReference type="RefSeq" id="WP_133517812.1">
    <property type="nucleotide sequence ID" value="NZ_JAHDUW010000001.1"/>
</dbReference>
<gene>
    <name evidence="2" type="ORF">C7391_1360</name>
</gene>
<feature type="transmembrane region" description="Helical" evidence="1">
    <location>
        <begin position="86"/>
        <end position="106"/>
    </location>
</feature>
<accession>A0A484F4U5</accession>
<evidence type="ECO:0000313" key="2">
    <source>
        <dbReference type="EMBL" id="TDQ67807.1"/>
    </source>
</evidence>